<accession>A0A517T5U6</accession>
<gene>
    <name evidence="3" type="ORF">V22_09800</name>
</gene>
<dbReference type="KEGG" id="chya:V22_09800"/>
<feature type="region of interest" description="Disordered" evidence="1">
    <location>
        <begin position="1"/>
        <end position="25"/>
    </location>
</feature>
<feature type="transmembrane region" description="Helical" evidence="2">
    <location>
        <begin position="32"/>
        <end position="53"/>
    </location>
</feature>
<keyword evidence="4" id="KW-1185">Reference proteome</keyword>
<dbReference type="EMBL" id="CP036316">
    <property type="protein sequence ID" value="QDT63755.1"/>
    <property type="molecule type" value="Genomic_DNA"/>
</dbReference>
<proteinExistence type="predicted"/>
<keyword evidence="2" id="KW-0812">Transmembrane</keyword>
<evidence type="ECO:0000313" key="4">
    <source>
        <dbReference type="Proteomes" id="UP000319976"/>
    </source>
</evidence>
<feature type="region of interest" description="Disordered" evidence="1">
    <location>
        <begin position="525"/>
        <end position="548"/>
    </location>
</feature>
<feature type="region of interest" description="Disordered" evidence="1">
    <location>
        <begin position="1038"/>
        <end position="1090"/>
    </location>
</feature>
<keyword evidence="2" id="KW-0472">Membrane</keyword>
<name>A0A517T5U6_9PLAN</name>
<evidence type="ECO:0000256" key="2">
    <source>
        <dbReference type="SAM" id="Phobius"/>
    </source>
</evidence>
<dbReference type="RefSeq" id="WP_145260306.1">
    <property type="nucleotide sequence ID" value="NZ_CP036316.1"/>
</dbReference>
<evidence type="ECO:0000256" key="1">
    <source>
        <dbReference type="SAM" id="MobiDB-lite"/>
    </source>
</evidence>
<feature type="compositionally biased region" description="Polar residues" evidence="1">
    <location>
        <begin position="1038"/>
        <end position="1047"/>
    </location>
</feature>
<organism evidence="3 4">
    <name type="scientific">Calycomorphotria hydatis</name>
    <dbReference type="NCBI Taxonomy" id="2528027"/>
    <lineage>
        <taxon>Bacteria</taxon>
        <taxon>Pseudomonadati</taxon>
        <taxon>Planctomycetota</taxon>
        <taxon>Planctomycetia</taxon>
        <taxon>Planctomycetales</taxon>
        <taxon>Planctomycetaceae</taxon>
        <taxon>Calycomorphotria</taxon>
    </lineage>
</organism>
<dbReference type="OrthoDB" id="219623at2"/>
<feature type="compositionally biased region" description="Basic and acidic residues" evidence="1">
    <location>
        <begin position="1059"/>
        <end position="1074"/>
    </location>
</feature>
<feature type="compositionally biased region" description="Polar residues" evidence="1">
    <location>
        <begin position="1"/>
        <end position="11"/>
    </location>
</feature>
<reference evidence="3 4" key="1">
    <citation type="submission" date="2019-02" db="EMBL/GenBank/DDBJ databases">
        <title>Deep-cultivation of Planctomycetes and their phenomic and genomic characterization uncovers novel biology.</title>
        <authorList>
            <person name="Wiegand S."/>
            <person name="Jogler M."/>
            <person name="Boedeker C."/>
            <person name="Pinto D."/>
            <person name="Vollmers J."/>
            <person name="Rivas-Marin E."/>
            <person name="Kohn T."/>
            <person name="Peeters S.H."/>
            <person name="Heuer A."/>
            <person name="Rast P."/>
            <person name="Oberbeckmann S."/>
            <person name="Bunk B."/>
            <person name="Jeske O."/>
            <person name="Meyerdierks A."/>
            <person name="Storesund J.E."/>
            <person name="Kallscheuer N."/>
            <person name="Luecker S."/>
            <person name="Lage O.M."/>
            <person name="Pohl T."/>
            <person name="Merkel B.J."/>
            <person name="Hornburger P."/>
            <person name="Mueller R.-W."/>
            <person name="Bruemmer F."/>
            <person name="Labrenz M."/>
            <person name="Spormann A.M."/>
            <person name="Op den Camp H."/>
            <person name="Overmann J."/>
            <person name="Amann R."/>
            <person name="Jetten M.S.M."/>
            <person name="Mascher T."/>
            <person name="Medema M.H."/>
            <person name="Devos D.P."/>
            <person name="Kaster A.-K."/>
            <person name="Ovreas L."/>
            <person name="Rohde M."/>
            <person name="Galperin M.Y."/>
            <person name="Jogler C."/>
        </authorList>
    </citation>
    <scope>NUCLEOTIDE SEQUENCE [LARGE SCALE GENOMIC DNA]</scope>
    <source>
        <strain evidence="3 4">V22</strain>
    </source>
</reference>
<evidence type="ECO:0000313" key="3">
    <source>
        <dbReference type="EMBL" id="QDT63755.1"/>
    </source>
</evidence>
<feature type="compositionally biased region" description="Low complexity" evidence="1">
    <location>
        <begin position="1048"/>
        <end position="1058"/>
    </location>
</feature>
<sequence length="1684" mass="183473">MLSLNFRNRTSAGRAKQQPVHTGRSPKRRGSVIVVVIALLGSMMVLGILFLMLSAQEEENAEFFADSAKDPQGVGVTVDTLMDFALEQIILGPDDNTYYNSALWGGRASLLATLVGTDLQPFDGPGVNLVWDTASTQPVVDANYDGSDDGTDDTMELNQSPVAQMSGTDDADDIGLTTTGLVGEVLPQPDVGYSYPDINSPFLCYIGTEPTSGEQIVIPSYHRPQYVRLNASDDGSDWYYNNTNYFRRRVMRPHRGHEAVLSDGTLSGVPRFPQTAAELEAAGLYDDADTSGTLDPTTEAISFFPLQTETSDVNGNGTLDSYPILEGHWTNDGSTTYAYDADADGDSIKEAVYLDLDYPIQTTADGSISFVPLFAITIYDLDGLFNLNAHGNAYGDVALNSLESAQEFGDGAAISQSNLGTGPHEVNPQWALTEDPSTGNTDQHKKYLGITRALGSLATDDPLTPTVDESLLAPMVELANVEWWWLLTGRPELDTSTGAIETTHAGRWGEVDRLQKDYSGSATLDASTFPLPGTSETDDNGNQSVGSSGSGDGTFFSTFISSIPHIHPLDFKGNGSMVASGSGGKNRLLVTIGRMYFPSYNAYETLSGYSFANGYDGWMKQLSEAGASISPMTSPFLSDEPAETLLTGTSTDDSIFGASETGLLHMTAGDLSATGASSRLQSLAPRNMAIEEIRKRFTTIGSDLKQFAKPRINASQPAVTRAWEWDSSNAFPPLFGVSSEPFRQEAGYILGTLWDSTNNQGDRINQYLMRKLSPNHIAARDRDGRYILRPLVPHPTSLPSTAITPLAGSFGVPDASLTVFPWNISSAAQQEWHARRDRQNLARDIFVLLYTLAAEGDPRTSAATAFPDESGTIPGRTTEVKILELAQYAVNLVDAMDEDDIITAFVCDVDLSNGYLGAGTGTQDDGYIEVTSANADPDRRVVYGVEQQKLVLSEAIALITRKVQDSSSQDKDHPLTSWNDKEENFFTYFELMNVTPQDVDLDYNWQVVVVPSDASGNAVGSNTERQLTFANTTVSASGNPVISVGSTRNESNSYNNNYRYEDRNQPDPDNKAEADNWSTLEPSTNPAADASSILQVDTTFSTSSSTTTNADIVADSPENYLPVSGDLTLDLLDNTDNTKYLLHESPGASGDYTSSPIAGTVISGTAANERGPELVKFDIPLITLVDSPATRKLRLVLRRRLNTRRAGVTDPTISAQSFDNPWVTVDEMSVDIERLELAYEDVTTDLHDKLVTVKSTERLQPFGRDNQNEVDNSAIFGASYNSLGAVYSNSPDPYDVWQPHYDRPFASLADVLQVPLYSPENLTDEIVARDSGNNLRLDRRAIGASRFLFPEGSNLTLVSPTGELGSGDVLPVNLWYRIFEFLEIPTRHGEYDSDPWFIHAIGTTSGTGDREKPVQFGKVNLNMLRHPHVLGGMIDDTDVIDGSLLYSGSNTDPLPSANSETFQNASARDWWNAFIQSRDGFDPITSSYILPGLPARADGSDWVGPFQPFGRPLRWDSGLDLNASFNDTLLRRLPGDDFTNDLPRGLFELGDRNEVDTAQFNFSTRYRELGKILNNATTRSNSFVCFIKIDYFEAVSRDHDSNAGTPDITQIGGKLTGSPGYRGVFVIDRARALELLQTGHLPTDPAGASTGEPFTYSFARQSVNGVRSPVFDWNQLVLSRKIIQ</sequence>
<protein>
    <submittedName>
        <fullName evidence="3">Uncharacterized protein</fullName>
    </submittedName>
</protein>
<feature type="compositionally biased region" description="Polar residues" evidence="1">
    <location>
        <begin position="1076"/>
        <end position="1090"/>
    </location>
</feature>
<dbReference type="Proteomes" id="UP000319976">
    <property type="component" value="Chromosome"/>
</dbReference>
<keyword evidence="2" id="KW-1133">Transmembrane helix</keyword>